<feature type="transmembrane region" description="Helical" evidence="1">
    <location>
        <begin position="6"/>
        <end position="24"/>
    </location>
</feature>
<keyword evidence="1" id="KW-0472">Membrane</keyword>
<feature type="transmembrane region" description="Helical" evidence="1">
    <location>
        <begin position="178"/>
        <end position="199"/>
    </location>
</feature>
<accession>A0A7V6CDE0</accession>
<comment type="caution">
    <text evidence="2">The sequence shown here is derived from an EMBL/GenBank/DDBJ whole genome shotgun (WGS) entry which is preliminary data.</text>
</comment>
<proteinExistence type="predicted"/>
<feature type="transmembrane region" description="Helical" evidence="1">
    <location>
        <begin position="211"/>
        <end position="232"/>
    </location>
</feature>
<feature type="transmembrane region" description="Helical" evidence="1">
    <location>
        <begin position="244"/>
        <end position="263"/>
    </location>
</feature>
<name>A0A7V6CDE0_9BACT</name>
<sequence>MEESFKFIGLLLVLIFLVLIYKQYKKLIQIYKEIGAEMFSYFPPKALLKLGSQKIEISYLYGLVIRTKVSLNGYLSLEKKWLGKSFNTFFDDPSWAKIVLDSSKLILLIKPEAQLPHLSSVEILGNTLKIAFYHRKIDQAFKEEIKRAIELLPEVVKSFEGLPSSKIGIVKERLRNWLFYYLPLSIFLIFTAVGIYWRVLGYGDVLCRDDLFKLGFKLLIPIYLLHLLATYFILGRHFHLRKNLLILIILYFAGYYLIPFVVLEPFNARFDRSEAKRIETIVKGKYVLYGKMGGFFLKLSDLNCPFRVSERLYKKAKIGDKMVFYVKEGVFGLPWAYRFWIERVSTENFRENKTSNR</sequence>
<evidence type="ECO:0000256" key="1">
    <source>
        <dbReference type="SAM" id="Phobius"/>
    </source>
</evidence>
<protein>
    <submittedName>
        <fullName evidence="2">Uncharacterized protein</fullName>
    </submittedName>
</protein>
<dbReference type="EMBL" id="DRWR01000042">
    <property type="protein sequence ID" value="HHQ15651.1"/>
    <property type="molecule type" value="Genomic_DNA"/>
</dbReference>
<evidence type="ECO:0000313" key="2">
    <source>
        <dbReference type="EMBL" id="HHQ15651.1"/>
    </source>
</evidence>
<gene>
    <name evidence="2" type="ORF">ENM15_02385</name>
</gene>
<dbReference type="AlphaFoldDB" id="A0A7V6CDE0"/>
<keyword evidence="1" id="KW-0812">Transmembrane</keyword>
<keyword evidence="1" id="KW-1133">Transmembrane helix</keyword>
<reference evidence="2" key="1">
    <citation type="journal article" date="2020" name="mSystems">
        <title>Genome- and Community-Level Interaction Insights into Carbon Utilization and Element Cycling Functions of Hydrothermarchaeota in Hydrothermal Sediment.</title>
        <authorList>
            <person name="Zhou Z."/>
            <person name="Liu Y."/>
            <person name="Xu W."/>
            <person name="Pan J."/>
            <person name="Luo Z.H."/>
            <person name="Li M."/>
        </authorList>
    </citation>
    <scope>NUCLEOTIDE SEQUENCE [LARGE SCALE GENOMIC DNA]</scope>
    <source>
        <strain evidence="2">SpSt-106</strain>
    </source>
</reference>
<organism evidence="2">
    <name type="scientific">Thermodesulfobacterium geofontis</name>
    <dbReference type="NCBI Taxonomy" id="1295609"/>
    <lineage>
        <taxon>Bacteria</taxon>
        <taxon>Pseudomonadati</taxon>
        <taxon>Thermodesulfobacteriota</taxon>
        <taxon>Thermodesulfobacteria</taxon>
        <taxon>Thermodesulfobacteriales</taxon>
        <taxon>Thermodesulfobacteriaceae</taxon>
        <taxon>Thermodesulfobacterium</taxon>
    </lineage>
</organism>